<evidence type="ECO:0000256" key="5">
    <source>
        <dbReference type="PIRSR" id="PIRSR615500-1"/>
    </source>
</evidence>
<dbReference type="PANTHER" id="PTHR43806">
    <property type="entry name" value="PEPTIDASE S8"/>
    <property type="match status" value="1"/>
</dbReference>
<evidence type="ECO:0000256" key="2">
    <source>
        <dbReference type="ARBA" id="ARBA00022670"/>
    </source>
</evidence>
<dbReference type="InterPro" id="IPR023828">
    <property type="entry name" value="Peptidase_S8_Ser-AS"/>
</dbReference>
<evidence type="ECO:0000256" key="6">
    <source>
        <dbReference type="PROSITE-ProRule" id="PRU01240"/>
    </source>
</evidence>
<dbReference type="InterPro" id="IPR022398">
    <property type="entry name" value="Peptidase_S8_His-AS"/>
</dbReference>
<dbReference type="PROSITE" id="PS00137">
    <property type="entry name" value="SUBTILASE_HIS"/>
    <property type="match status" value="1"/>
</dbReference>
<dbReference type="PROSITE" id="PS00136">
    <property type="entry name" value="SUBTILASE_ASP"/>
    <property type="match status" value="1"/>
</dbReference>
<dbReference type="OrthoDB" id="9762689at2"/>
<dbReference type="InterPro" id="IPR041365">
    <property type="entry name" value="CspB_prodomain"/>
</dbReference>
<evidence type="ECO:0000256" key="3">
    <source>
        <dbReference type="ARBA" id="ARBA00022801"/>
    </source>
</evidence>
<dbReference type="PIRSF" id="PIRSF037894">
    <property type="entry name" value="Subtilisin_rel_CspABC"/>
    <property type="match status" value="1"/>
</dbReference>
<evidence type="ECO:0000259" key="9">
    <source>
        <dbReference type="Pfam" id="PF18425"/>
    </source>
</evidence>
<dbReference type="InterPro" id="IPR050131">
    <property type="entry name" value="Peptidase_S8_subtilisin-like"/>
</dbReference>
<gene>
    <name evidence="10" type="ordered locus">Closa_1425</name>
</gene>
<evidence type="ECO:0000313" key="11">
    <source>
        <dbReference type="Proteomes" id="UP000001662"/>
    </source>
</evidence>
<dbReference type="PaxDb" id="610130-Closa_1425"/>
<dbReference type="InterPro" id="IPR015500">
    <property type="entry name" value="Peptidase_S8_subtilisin-rel"/>
</dbReference>
<name>D9R951_LACSW</name>
<keyword evidence="3 6" id="KW-0378">Hydrolase</keyword>
<evidence type="ECO:0000256" key="4">
    <source>
        <dbReference type="ARBA" id="ARBA00022825"/>
    </source>
</evidence>
<organism evidence="10 11">
    <name type="scientific">Lacrimispora saccharolytica (strain ATCC 35040 / DSM 2544 / NRCC 2533 / WM1)</name>
    <name type="common">Clostridium saccharolyticum</name>
    <dbReference type="NCBI Taxonomy" id="610130"/>
    <lineage>
        <taxon>Bacteria</taxon>
        <taxon>Bacillati</taxon>
        <taxon>Bacillota</taxon>
        <taxon>Clostridia</taxon>
        <taxon>Lachnospirales</taxon>
        <taxon>Lachnospiraceae</taxon>
        <taxon>Lacrimispora</taxon>
    </lineage>
</organism>
<dbReference type="GO" id="GO:0004252">
    <property type="term" value="F:serine-type endopeptidase activity"/>
    <property type="evidence" value="ECO:0007669"/>
    <property type="project" value="UniProtKB-UniRule"/>
</dbReference>
<dbReference type="InterPro" id="IPR036852">
    <property type="entry name" value="Peptidase_S8/S53_dom_sf"/>
</dbReference>
<feature type="domain" description="Csp protease B prodomain" evidence="9">
    <location>
        <begin position="5"/>
        <end position="92"/>
    </location>
</feature>
<dbReference type="InterPro" id="IPR034045">
    <property type="entry name" value="Pep_S8_CspA-like"/>
</dbReference>
<dbReference type="PROSITE" id="PS00138">
    <property type="entry name" value="SUBTILASE_SER"/>
    <property type="match status" value="1"/>
</dbReference>
<dbReference type="GO" id="GO:0006508">
    <property type="term" value="P:proteolysis"/>
    <property type="evidence" value="ECO:0007669"/>
    <property type="project" value="UniProtKB-KW"/>
</dbReference>
<feature type="domain" description="Peptidase S8/S53" evidence="8">
    <location>
        <begin position="120"/>
        <end position="314"/>
    </location>
</feature>
<evidence type="ECO:0000259" key="8">
    <source>
        <dbReference type="Pfam" id="PF00082"/>
    </source>
</evidence>
<dbReference type="eggNOG" id="COG1404">
    <property type="taxonomic scope" value="Bacteria"/>
</dbReference>
<protein>
    <submittedName>
        <fullName evidence="10">Peptidase S8 and S53 subtilisin kexin sedolisin</fullName>
    </submittedName>
</protein>
<dbReference type="Gene3D" id="3.40.50.200">
    <property type="entry name" value="Peptidase S8/S53 domain"/>
    <property type="match status" value="1"/>
</dbReference>
<evidence type="ECO:0000313" key="10">
    <source>
        <dbReference type="EMBL" id="ADL04026.1"/>
    </source>
</evidence>
<dbReference type="Gene3D" id="3.30.70.2980">
    <property type="match status" value="1"/>
</dbReference>
<keyword evidence="2 6" id="KW-0645">Protease</keyword>
<dbReference type="SUPFAM" id="SSF52743">
    <property type="entry name" value="Subtilisin-like"/>
    <property type="match status" value="1"/>
</dbReference>
<dbReference type="Pfam" id="PF18425">
    <property type="entry name" value="CspB_prodomain"/>
    <property type="match status" value="1"/>
</dbReference>
<dbReference type="PRINTS" id="PR00723">
    <property type="entry name" value="SUBTILISIN"/>
</dbReference>
<dbReference type="EMBL" id="CP002109">
    <property type="protein sequence ID" value="ADL04026.1"/>
    <property type="molecule type" value="Genomic_DNA"/>
</dbReference>
<dbReference type="STRING" id="610130.Closa_1425"/>
<proteinExistence type="inferred from homology"/>
<evidence type="ECO:0000256" key="1">
    <source>
        <dbReference type="ARBA" id="ARBA00011073"/>
    </source>
</evidence>
<dbReference type="RefSeq" id="WP_013272117.1">
    <property type="nucleotide sequence ID" value="NC_014376.1"/>
</dbReference>
<feature type="active site" description="Charge relay system" evidence="5 6">
    <location>
        <position position="511"/>
    </location>
</feature>
<dbReference type="CDD" id="cd07478">
    <property type="entry name" value="Peptidases_S8_CspA-like"/>
    <property type="match status" value="1"/>
</dbReference>
<reference evidence="10" key="1">
    <citation type="submission" date="2010-07" db="EMBL/GenBank/DDBJ databases">
        <title>Complete sequence of Clostridium saccharolyticum WM1.</title>
        <authorList>
            <consortium name="US DOE Joint Genome Institute"/>
            <person name="Lucas S."/>
            <person name="Copeland A."/>
            <person name="Lapidus A."/>
            <person name="Cheng J.-F."/>
            <person name="Bruce D."/>
            <person name="Goodwin L."/>
            <person name="Pitluck S."/>
            <person name="Chertkov O."/>
            <person name="Detter J.C."/>
            <person name="Han C."/>
            <person name="Tapia R."/>
            <person name="Land M."/>
            <person name="Hauser L."/>
            <person name="Chang Y.-J."/>
            <person name="Jeffries C."/>
            <person name="Kyrpides N."/>
            <person name="Ivanova N."/>
            <person name="Mikhailova N."/>
            <person name="Mouttaki H."/>
            <person name="Lin L."/>
            <person name="Zhou J."/>
            <person name="Hemme C.L."/>
            <person name="Woyke T."/>
        </authorList>
    </citation>
    <scope>NUCLEOTIDE SEQUENCE [LARGE SCALE GENOMIC DNA]</scope>
    <source>
        <strain evidence="10">WM1</strain>
    </source>
</reference>
<dbReference type="Gene3D" id="2.60.120.1290">
    <property type="match status" value="1"/>
</dbReference>
<keyword evidence="4 6" id="KW-0720">Serine protease</keyword>
<feature type="domain" description="Peptidase S8/S53" evidence="8">
    <location>
        <begin position="446"/>
        <end position="567"/>
    </location>
</feature>
<feature type="active site" description="Charge relay system" evidence="5 6">
    <location>
        <position position="198"/>
    </location>
</feature>
<dbReference type="InterPro" id="IPR000209">
    <property type="entry name" value="Peptidase_S8/S53_dom"/>
</dbReference>
<dbReference type="Pfam" id="PF00082">
    <property type="entry name" value="Peptidase_S8"/>
    <property type="match status" value="2"/>
</dbReference>
<dbReference type="InterPro" id="IPR023827">
    <property type="entry name" value="Peptidase_S8_Asp-AS"/>
</dbReference>
<dbReference type="KEGG" id="csh:Closa_1425"/>
<comment type="similarity">
    <text evidence="1 6 7">Belongs to the peptidase S8 family.</text>
</comment>
<dbReference type="PROSITE" id="PS51892">
    <property type="entry name" value="SUBTILASE"/>
    <property type="match status" value="1"/>
</dbReference>
<feature type="active site" description="Charge relay system" evidence="5 6">
    <location>
        <position position="129"/>
    </location>
</feature>
<dbReference type="AlphaFoldDB" id="D9R951"/>
<sequence>MNSGKIENELNLALDIPEQERIKTYNLDVGYSAITNTWELIVKYSGDISFIEDDYGISVVELLNGYAIITAPEEKIDQLSEIEQIEFIEKPKRVYFEVNQGRAVSCINPVQLENSFNLLGNGTLVAIIDSGIDYSHIDFRNLDGTTRIVALWDQTRPGNPPLNYDQGTIYTREMINEALALPMPVRMSLVPSVDLSGHGTHVAGIAAGNGRASNGLYRGVAPLSELIVVKLGTSIGDSFPRTTQLMTGIDFAIRTAISLNKPLAINLSFGNNYGSHTGRTLLETYINDVSNQGKINVVIGTGNEGVSGNHTQGILKNGETSIIEISVSEANPTFSLQIWKNYYDKFDITFISPSGLRVGPIPRRLGTQQFIMNQTKILLYYGDPTPFNAQQEIYVEFVPLNLYVNSGFWKLELTPQKIVTGDYDMWLPTGGTLGADTRFLAPSVFTTLTIPSTAYRAITVGAYDGYTDSYAPFSGRGYTRNLDIKPDLVAPGVNIMSCSPGGGYTARTGTSMATPFVAGSAALLMEWGIVRNNDPYLYGEKLKAYLIDGCRPLRIENIYPNRTLGYGALCLQNTFNNIIVT</sequence>
<evidence type="ECO:0000256" key="7">
    <source>
        <dbReference type="RuleBase" id="RU003355"/>
    </source>
</evidence>
<dbReference type="PANTHER" id="PTHR43806:SF11">
    <property type="entry name" value="CEREVISIN-RELATED"/>
    <property type="match status" value="1"/>
</dbReference>
<keyword evidence="11" id="KW-1185">Reference proteome</keyword>
<accession>D9R951</accession>
<dbReference type="Proteomes" id="UP000001662">
    <property type="component" value="Chromosome"/>
</dbReference>
<dbReference type="HOGENOM" id="CLU_025670_0_0_9"/>
<dbReference type="InterPro" id="IPR017310">
    <property type="entry name" value="Pept_S8A_subtilisin_clostridia"/>
</dbReference>